<feature type="domain" description="ABC transporter" evidence="4">
    <location>
        <begin position="1"/>
        <end position="232"/>
    </location>
</feature>
<evidence type="ECO:0000259" key="4">
    <source>
        <dbReference type="PROSITE" id="PS50893"/>
    </source>
</evidence>
<dbReference type="KEGG" id="fwa:DCMF_09175"/>
<dbReference type="Gene3D" id="3.40.50.300">
    <property type="entry name" value="P-loop containing nucleotide triphosphate hydrolases"/>
    <property type="match status" value="1"/>
</dbReference>
<dbReference type="RefSeq" id="WP_148134155.1">
    <property type="nucleotide sequence ID" value="NZ_CP017634.1"/>
</dbReference>
<dbReference type="GO" id="GO:0005524">
    <property type="term" value="F:ATP binding"/>
    <property type="evidence" value="ECO:0007669"/>
    <property type="project" value="UniProtKB-KW"/>
</dbReference>
<dbReference type="InterPro" id="IPR008995">
    <property type="entry name" value="Mo/tungstate-bd_C_term_dom"/>
</dbReference>
<keyword evidence="1" id="KW-0813">Transport</keyword>
<dbReference type="Pfam" id="PF00005">
    <property type="entry name" value="ABC_tran"/>
    <property type="match status" value="1"/>
</dbReference>
<dbReference type="GO" id="GO:0016887">
    <property type="term" value="F:ATP hydrolysis activity"/>
    <property type="evidence" value="ECO:0007669"/>
    <property type="project" value="InterPro"/>
</dbReference>
<evidence type="ECO:0000256" key="3">
    <source>
        <dbReference type="ARBA" id="ARBA00022840"/>
    </source>
</evidence>
<keyword evidence="6" id="KW-1185">Reference proteome</keyword>
<dbReference type="PROSITE" id="PS00211">
    <property type="entry name" value="ABC_TRANSPORTER_1"/>
    <property type="match status" value="1"/>
</dbReference>
<dbReference type="SUPFAM" id="SSF52540">
    <property type="entry name" value="P-loop containing nucleoside triphosphate hydrolases"/>
    <property type="match status" value="1"/>
</dbReference>
<dbReference type="InterPro" id="IPR050093">
    <property type="entry name" value="ABC_SmlMolc_Importer"/>
</dbReference>
<dbReference type="OrthoDB" id="9802264at2"/>
<reference evidence="5 6" key="1">
    <citation type="submission" date="2016-10" db="EMBL/GenBank/DDBJ databases">
        <title>Complete Genome Sequence of Peptococcaceae strain DCMF.</title>
        <authorList>
            <person name="Edwards R.J."/>
            <person name="Holland S.I."/>
            <person name="Deshpande N.P."/>
            <person name="Wong Y.K."/>
            <person name="Ertan H."/>
            <person name="Manefield M."/>
            <person name="Russell T.L."/>
            <person name="Lee M.J."/>
        </authorList>
    </citation>
    <scope>NUCLEOTIDE SEQUENCE [LARGE SCALE GENOMIC DNA]</scope>
    <source>
        <strain evidence="5 6">DCMF</strain>
    </source>
</reference>
<dbReference type="EMBL" id="CP017634">
    <property type="protein sequence ID" value="ATW24920.1"/>
    <property type="molecule type" value="Genomic_DNA"/>
</dbReference>
<dbReference type="AlphaFoldDB" id="A0A3G1KR50"/>
<dbReference type="InterPro" id="IPR003439">
    <property type="entry name" value="ABC_transporter-like_ATP-bd"/>
</dbReference>
<keyword evidence="3" id="KW-0067">ATP-binding</keyword>
<dbReference type="PANTHER" id="PTHR42781:SF4">
    <property type="entry name" value="SPERMIDINE_PUTRESCINE IMPORT ATP-BINDING PROTEIN POTA"/>
    <property type="match status" value="1"/>
</dbReference>
<evidence type="ECO:0000313" key="6">
    <source>
        <dbReference type="Proteomes" id="UP000323521"/>
    </source>
</evidence>
<proteinExistence type="predicted"/>
<dbReference type="SUPFAM" id="SSF50331">
    <property type="entry name" value="MOP-like"/>
    <property type="match status" value="1"/>
</dbReference>
<dbReference type="SMART" id="SM00382">
    <property type="entry name" value="AAA"/>
    <property type="match status" value="1"/>
</dbReference>
<gene>
    <name evidence="5" type="ORF">DCMF_09175</name>
</gene>
<dbReference type="PROSITE" id="PS50893">
    <property type="entry name" value="ABC_TRANSPORTER_2"/>
    <property type="match status" value="1"/>
</dbReference>
<dbReference type="InterPro" id="IPR003593">
    <property type="entry name" value="AAA+_ATPase"/>
</dbReference>
<protein>
    <recommendedName>
        <fullName evidence="4">ABC transporter domain-containing protein</fullName>
    </recommendedName>
</protein>
<organism evidence="5 6">
    <name type="scientific">Formimonas warabiya</name>
    <dbReference type="NCBI Taxonomy" id="1761012"/>
    <lineage>
        <taxon>Bacteria</taxon>
        <taxon>Bacillati</taxon>
        <taxon>Bacillota</taxon>
        <taxon>Clostridia</taxon>
        <taxon>Eubacteriales</taxon>
        <taxon>Peptococcaceae</taxon>
        <taxon>Candidatus Formimonas</taxon>
    </lineage>
</organism>
<dbReference type="PANTHER" id="PTHR42781">
    <property type="entry name" value="SPERMIDINE/PUTRESCINE IMPORT ATP-BINDING PROTEIN POTA"/>
    <property type="match status" value="1"/>
</dbReference>
<name>A0A3G1KR50_FORW1</name>
<keyword evidence="2" id="KW-0547">Nucleotide-binding</keyword>
<evidence type="ECO:0000256" key="2">
    <source>
        <dbReference type="ARBA" id="ARBA00022741"/>
    </source>
</evidence>
<accession>A0A3G1KR50</accession>
<evidence type="ECO:0000256" key="1">
    <source>
        <dbReference type="ARBA" id="ARBA00022448"/>
    </source>
</evidence>
<evidence type="ECO:0000313" key="5">
    <source>
        <dbReference type="EMBL" id="ATW24920.1"/>
    </source>
</evidence>
<dbReference type="InterPro" id="IPR027417">
    <property type="entry name" value="P-loop_NTPase"/>
</dbReference>
<dbReference type="Proteomes" id="UP000323521">
    <property type="component" value="Chromosome"/>
</dbReference>
<dbReference type="InterPro" id="IPR017871">
    <property type="entry name" value="ABC_transporter-like_CS"/>
</dbReference>
<sequence length="361" mass="40050">MLHVQIQKKFAGFQLDVGFTVSSGVTALFGPSGSGKSVTLKSISGLLAPDQGEISLHDTVLFSSREGINVPPQKRRIGYLFQNYALFPHLNVAENIVYGIRHLPKEEQQEKRTKLIQMMQLHGQEKKKPGEISGGQQQRVALARTLATDPQLILLDEPFSALDSAVKSSLRAELLDILEAKNIPAIIVTHDLNEAYSMSDHITIIEMGRIMQSDNKWNIINAPANIAVAELTRAKNIFSGTIAKQEEMEKTGVNTSWGTFFLTPSSPFTPGKTIHFFIRPHHIQVFDPEEKHLPEENILEGTVTNIISHIDSHTLYLKKTSGPADDVVFVKVNDDLFDKLNLAKNSRVCCYFPPDCIGVIG</sequence>